<dbReference type="InterPro" id="IPR036397">
    <property type="entry name" value="RNaseH_sf"/>
</dbReference>
<sequence length="160" mass="18746">FQHDRAPAHYSRRVREILDERFPDKWIGRGGPIVWPARSPDFNVLDYFVWGYAKAAVEHIRDGTQNEVREEIVAAFQTITPDMAHRATRQISRRVELCKCKEGTSSNYYIRSVRREWIRPTGEPLKKKRAKLSTSRWCGNDSVSGIGINDFFSNIFYFNY</sequence>
<reference evidence="1 2" key="1">
    <citation type="submission" date="2015-09" db="EMBL/GenBank/DDBJ databases">
        <title>Trachymyrmex zeteki WGS genome.</title>
        <authorList>
            <person name="Nygaard S."/>
            <person name="Hu H."/>
            <person name="Boomsma J."/>
            <person name="Zhang G."/>
        </authorList>
    </citation>
    <scope>NUCLEOTIDE SEQUENCE [LARGE SCALE GENOMIC DNA]</scope>
    <source>
        <strain evidence="1">Tzet28-1</strain>
        <tissue evidence="1">Whole body</tissue>
    </source>
</reference>
<evidence type="ECO:0000313" key="2">
    <source>
        <dbReference type="Proteomes" id="UP000075809"/>
    </source>
</evidence>
<gene>
    <name evidence="1" type="ORF">ALC60_12302</name>
</gene>
<proteinExistence type="predicted"/>
<evidence type="ECO:0000313" key="1">
    <source>
        <dbReference type="EMBL" id="KYQ48648.1"/>
    </source>
</evidence>
<organism evidence="1 2">
    <name type="scientific">Mycetomoellerius zeteki</name>
    <dbReference type="NCBI Taxonomy" id="64791"/>
    <lineage>
        <taxon>Eukaryota</taxon>
        <taxon>Metazoa</taxon>
        <taxon>Ecdysozoa</taxon>
        <taxon>Arthropoda</taxon>
        <taxon>Hexapoda</taxon>
        <taxon>Insecta</taxon>
        <taxon>Pterygota</taxon>
        <taxon>Neoptera</taxon>
        <taxon>Endopterygota</taxon>
        <taxon>Hymenoptera</taxon>
        <taxon>Apocrita</taxon>
        <taxon>Aculeata</taxon>
        <taxon>Formicoidea</taxon>
        <taxon>Formicidae</taxon>
        <taxon>Myrmicinae</taxon>
        <taxon>Mycetomoellerius</taxon>
    </lineage>
</organism>
<dbReference type="PANTHER" id="PTHR47326:SF1">
    <property type="entry name" value="HTH PSQ-TYPE DOMAIN-CONTAINING PROTEIN"/>
    <property type="match status" value="1"/>
</dbReference>
<dbReference type="EMBL" id="KQ982964">
    <property type="protein sequence ID" value="KYQ48648.1"/>
    <property type="molecule type" value="Genomic_DNA"/>
</dbReference>
<dbReference type="Proteomes" id="UP000075809">
    <property type="component" value="Unassembled WGS sequence"/>
</dbReference>
<dbReference type="AlphaFoldDB" id="A0A151WLB2"/>
<name>A0A151WLB2_9HYME</name>
<feature type="non-terminal residue" evidence="1">
    <location>
        <position position="1"/>
    </location>
</feature>
<dbReference type="STRING" id="64791.A0A151WLB2"/>
<keyword evidence="2" id="KW-1185">Reference proteome</keyword>
<protein>
    <recommendedName>
        <fullName evidence="3">Tc1-like transposase DDE domain-containing protein</fullName>
    </recommendedName>
</protein>
<accession>A0A151WLB2</accession>
<dbReference type="GO" id="GO:0003676">
    <property type="term" value="F:nucleic acid binding"/>
    <property type="evidence" value="ECO:0007669"/>
    <property type="project" value="InterPro"/>
</dbReference>
<evidence type="ECO:0008006" key="3">
    <source>
        <dbReference type="Google" id="ProtNLM"/>
    </source>
</evidence>
<dbReference type="Gene3D" id="3.30.420.10">
    <property type="entry name" value="Ribonuclease H-like superfamily/Ribonuclease H"/>
    <property type="match status" value="1"/>
</dbReference>
<dbReference type="PANTHER" id="PTHR47326">
    <property type="entry name" value="TRANSPOSABLE ELEMENT TC3 TRANSPOSASE-LIKE PROTEIN"/>
    <property type="match status" value="1"/>
</dbReference>